<dbReference type="Proteomes" id="UP000314294">
    <property type="component" value="Unassembled WGS sequence"/>
</dbReference>
<keyword evidence="2" id="KW-1185">Reference proteome</keyword>
<proteinExistence type="predicted"/>
<gene>
    <name evidence="1" type="ORF">EYF80_036019</name>
</gene>
<protein>
    <submittedName>
        <fullName evidence="1">Uncharacterized protein</fullName>
    </submittedName>
</protein>
<dbReference type="PROSITE" id="PS51257">
    <property type="entry name" value="PROKAR_LIPOPROTEIN"/>
    <property type="match status" value="1"/>
</dbReference>
<evidence type="ECO:0000313" key="1">
    <source>
        <dbReference type="EMBL" id="TNN53762.1"/>
    </source>
</evidence>
<accession>A0A4Z2GM76</accession>
<evidence type="ECO:0000313" key="2">
    <source>
        <dbReference type="Proteomes" id="UP000314294"/>
    </source>
</evidence>
<comment type="caution">
    <text evidence="1">The sequence shown here is derived from an EMBL/GenBank/DDBJ whole genome shotgun (WGS) entry which is preliminary data.</text>
</comment>
<name>A0A4Z2GM76_9TELE</name>
<dbReference type="EMBL" id="SRLO01000506">
    <property type="protein sequence ID" value="TNN53762.1"/>
    <property type="molecule type" value="Genomic_DNA"/>
</dbReference>
<sequence>MTSLRPAEASQCGCGGFGSACRQVGDLTGKHAGRLAPPDYVLGCNRHRGVGFTLWLTLTGSLEYNGEVFSGQLGDTVSRPGPGGFLCVLGRSRPGSALRFTLSSKPPRGNPYTMQRSSSIFTQNPFWVIEPLTHFRLSGILLHRSLPEDFSTSLDIKATSAQDVGDGQWWWMKARHSNCRGVCHGVRFKCRETG</sequence>
<dbReference type="AlphaFoldDB" id="A0A4Z2GM76"/>
<reference evidence="1 2" key="1">
    <citation type="submission" date="2019-03" db="EMBL/GenBank/DDBJ databases">
        <title>First draft genome of Liparis tanakae, snailfish: a comprehensive survey of snailfish specific genes.</title>
        <authorList>
            <person name="Kim W."/>
            <person name="Song I."/>
            <person name="Jeong J.-H."/>
            <person name="Kim D."/>
            <person name="Kim S."/>
            <person name="Ryu S."/>
            <person name="Song J.Y."/>
            <person name="Lee S.K."/>
        </authorList>
    </citation>
    <scope>NUCLEOTIDE SEQUENCE [LARGE SCALE GENOMIC DNA]</scope>
    <source>
        <tissue evidence="1">Muscle</tissue>
    </source>
</reference>
<organism evidence="1 2">
    <name type="scientific">Liparis tanakae</name>
    <name type="common">Tanaka's snailfish</name>
    <dbReference type="NCBI Taxonomy" id="230148"/>
    <lineage>
        <taxon>Eukaryota</taxon>
        <taxon>Metazoa</taxon>
        <taxon>Chordata</taxon>
        <taxon>Craniata</taxon>
        <taxon>Vertebrata</taxon>
        <taxon>Euteleostomi</taxon>
        <taxon>Actinopterygii</taxon>
        <taxon>Neopterygii</taxon>
        <taxon>Teleostei</taxon>
        <taxon>Neoteleostei</taxon>
        <taxon>Acanthomorphata</taxon>
        <taxon>Eupercaria</taxon>
        <taxon>Perciformes</taxon>
        <taxon>Cottioidei</taxon>
        <taxon>Cottales</taxon>
        <taxon>Liparidae</taxon>
        <taxon>Liparis</taxon>
    </lineage>
</organism>